<keyword evidence="4" id="KW-1185">Reference proteome</keyword>
<dbReference type="PANTHER" id="PTHR13847">
    <property type="entry name" value="SARCOSINE DEHYDROGENASE-RELATED"/>
    <property type="match status" value="1"/>
</dbReference>
<evidence type="ECO:0000256" key="1">
    <source>
        <dbReference type="ARBA" id="ARBA00023002"/>
    </source>
</evidence>
<organism evidence="3 4">
    <name type="scientific">Psychromarinibacter sediminicola</name>
    <dbReference type="NCBI Taxonomy" id="3033385"/>
    <lineage>
        <taxon>Bacteria</taxon>
        <taxon>Pseudomonadati</taxon>
        <taxon>Pseudomonadota</taxon>
        <taxon>Alphaproteobacteria</taxon>
        <taxon>Rhodobacterales</taxon>
        <taxon>Paracoccaceae</taxon>
        <taxon>Psychromarinibacter</taxon>
    </lineage>
</organism>
<dbReference type="SUPFAM" id="SSF51905">
    <property type="entry name" value="FAD/NAD(P)-binding domain"/>
    <property type="match status" value="1"/>
</dbReference>
<dbReference type="Pfam" id="PF01266">
    <property type="entry name" value="DAO"/>
    <property type="match status" value="1"/>
</dbReference>
<sequence>MRLSDADVAARPSHWLRQALAEDRALEPPLDGTVQADVCVVGGGYMGLWTAIRLADAGRSVVLLERDICGGGPSGRNSGMLLSAWSKIGALAAHGTGAAALEVIRASTEMIGEIRDFCAEEGIDCWFDPVGWVWGATCAAQDGAWTDALDRHDRLGAPPPARRVSGEEIAAMTGSRAMVSGVFDATAATVHPGFLARGLRAAALRRGVRIHERSAMTGFTRQGEPVVTTAGGTVRAGHLVLAINAHSAGIPELAPAIFNIASDDCASEPMPETLESAGYTRGPLMIDSRVFVAGWRVTRDGRLNAGVTGGAIGFGGRVDRRFDAPSPRVEAIRAALRFGHPALADFPLATAWRGAIDRTASGLPLFGRFAGNPRILYGYGFSGNGIGMTCLGGRLIADMILERDTPLMGTPLVRPIRRGFPPEPFRFLGAHVVRHAVRAQDRAEQSGRRPAAPWRVLAGLAPSGVTPSKANIKEDQP</sequence>
<gene>
    <name evidence="3" type="ORF">P1J78_05575</name>
</gene>
<dbReference type="GO" id="GO:0005737">
    <property type="term" value="C:cytoplasm"/>
    <property type="evidence" value="ECO:0007669"/>
    <property type="project" value="TreeGrafter"/>
</dbReference>
<accession>A0AAE3NMS4</accession>
<evidence type="ECO:0000259" key="2">
    <source>
        <dbReference type="Pfam" id="PF01266"/>
    </source>
</evidence>
<reference evidence="3" key="1">
    <citation type="submission" date="2023-03" db="EMBL/GenBank/DDBJ databases">
        <title>Multiphase analysis and comparison of six strains from genera Psychromarinibacter, Lutimaribacter, and Maritimibacter, including a novel species: Psychromarinibacter sediminicola sp. nov.</title>
        <authorList>
            <person name="Wang Y.-H."/>
            <person name="Ye M.-Q."/>
            <person name="Du Z.-J."/>
        </authorList>
    </citation>
    <scope>NUCLEOTIDE SEQUENCE</scope>
    <source>
        <strain evidence="3">C21-152</strain>
    </source>
</reference>
<dbReference type="EMBL" id="JARGYC010000010">
    <property type="protein sequence ID" value="MDF0600193.1"/>
    <property type="molecule type" value="Genomic_DNA"/>
</dbReference>
<protein>
    <submittedName>
        <fullName evidence="3">FAD-binding oxidoreductase</fullName>
    </submittedName>
</protein>
<dbReference type="InterPro" id="IPR036188">
    <property type="entry name" value="FAD/NAD-bd_sf"/>
</dbReference>
<dbReference type="RefSeq" id="WP_275566337.1">
    <property type="nucleotide sequence ID" value="NZ_JARGYC010000010.1"/>
</dbReference>
<comment type="caution">
    <text evidence="3">The sequence shown here is derived from an EMBL/GenBank/DDBJ whole genome shotgun (WGS) entry which is preliminary data.</text>
</comment>
<dbReference type="AlphaFoldDB" id="A0AAE3NMS4"/>
<evidence type="ECO:0000313" key="4">
    <source>
        <dbReference type="Proteomes" id="UP001220964"/>
    </source>
</evidence>
<dbReference type="InterPro" id="IPR006076">
    <property type="entry name" value="FAD-dep_OxRdtase"/>
</dbReference>
<dbReference type="GO" id="GO:0016491">
    <property type="term" value="F:oxidoreductase activity"/>
    <property type="evidence" value="ECO:0007669"/>
    <property type="project" value="UniProtKB-KW"/>
</dbReference>
<feature type="domain" description="FAD dependent oxidoreductase" evidence="2">
    <location>
        <begin position="37"/>
        <end position="399"/>
    </location>
</feature>
<evidence type="ECO:0000313" key="3">
    <source>
        <dbReference type="EMBL" id="MDF0600193.1"/>
    </source>
</evidence>
<keyword evidence="1" id="KW-0560">Oxidoreductase</keyword>
<name>A0AAE3NMS4_9RHOB</name>
<dbReference type="Gene3D" id="3.50.50.60">
    <property type="entry name" value="FAD/NAD(P)-binding domain"/>
    <property type="match status" value="1"/>
</dbReference>
<proteinExistence type="predicted"/>
<dbReference type="Gene3D" id="3.30.9.10">
    <property type="entry name" value="D-Amino Acid Oxidase, subunit A, domain 2"/>
    <property type="match status" value="1"/>
</dbReference>
<dbReference type="Proteomes" id="UP001220964">
    <property type="component" value="Unassembled WGS sequence"/>
</dbReference>
<dbReference type="PANTHER" id="PTHR13847:SF285">
    <property type="entry name" value="FAD DEPENDENT OXIDOREDUCTASE DOMAIN-CONTAINING PROTEIN"/>
    <property type="match status" value="1"/>
</dbReference>